<evidence type="ECO:0000313" key="4">
    <source>
        <dbReference type="EMBL" id="MDT0630958.1"/>
    </source>
</evidence>
<feature type="region of interest" description="Disordered" evidence="2">
    <location>
        <begin position="452"/>
        <end position="506"/>
    </location>
</feature>
<dbReference type="InterPro" id="IPR016163">
    <property type="entry name" value="Ald_DH_C"/>
</dbReference>
<reference evidence="4 5" key="1">
    <citation type="submission" date="2023-09" db="EMBL/GenBank/DDBJ databases">
        <authorList>
            <person name="Rey-Velasco X."/>
        </authorList>
    </citation>
    <scope>NUCLEOTIDE SEQUENCE [LARGE SCALE GENOMIC DNA]</scope>
    <source>
        <strain evidence="4 5">F394</strain>
    </source>
</reference>
<feature type="region of interest" description="Disordered" evidence="2">
    <location>
        <begin position="522"/>
        <end position="581"/>
    </location>
</feature>
<comment type="caution">
    <text evidence="4">The sequence shown here is derived from an EMBL/GenBank/DDBJ whole genome shotgun (WGS) entry which is preliminary data.</text>
</comment>
<dbReference type="Gene3D" id="3.40.309.10">
    <property type="entry name" value="Aldehyde Dehydrogenase, Chain A, domain 2"/>
    <property type="match status" value="1"/>
</dbReference>
<accession>A0ABU3BNU7</accession>
<dbReference type="PANTHER" id="PTHR43353">
    <property type="entry name" value="SUCCINATE-SEMIALDEHYDE DEHYDROGENASE, MITOCHONDRIAL"/>
    <property type="match status" value="1"/>
</dbReference>
<proteinExistence type="predicted"/>
<evidence type="ECO:0000259" key="3">
    <source>
        <dbReference type="Pfam" id="PF00171"/>
    </source>
</evidence>
<feature type="compositionally biased region" description="Basic and acidic residues" evidence="2">
    <location>
        <begin position="543"/>
        <end position="561"/>
    </location>
</feature>
<dbReference type="EMBL" id="JAVRHT010000006">
    <property type="protein sequence ID" value="MDT0630958.1"/>
    <property type="molecule type" value="Genomic_DNA"/>
</dbReference>
<keyword evidence="1" id="KW-0560">Oxidoreductase</keyword>
<dbReference type="InterPro" id="IPR015590">
    <property type="entry name" value="Aldehyde_DH_dom"/>
</dbReference>
<organism evidence="4 5">
    <name type="scientific">Rubrivirga litoralis</name>
    <dbReference type="NCBI Taxonomy" id="3075598"/>
    <lineage>
        <taxon>Bacteria</taxon>
        <taxon>Pseudomonadati</taxon>
        <taxon>Rhodothermota</taxon>
        <taxon>Rhodothermia</taxon>
        <taxon>Rhodothermales</taxon>
        <taxon>Rubricoccaceae</taxon>
        <taxon>Rubrivirga</taxon>
    </lineage>
</organism>
<dbReference type="Pfam" id="PF00171">
    <property type="entry name" value="Aldedh"/>
    <property type="match status" value="1"/>
</dbReference>
<dbReference type="RefSeq" id="WP_311662295.1">
    <property type="nucleotide sequence ID" value="NZ_JAVRHT010000006.1"/>
</dbReference>
<dbReference type="InterPro" id="IPR050740">
    <property type="entry name" value="Aldehyde_DH_Superfamily"/>
</dbReference>
<dbReference type="Gene3D" id="3.40.605.10">
    <property type="entry name" value="Aldehyde Dehydrogenase, Chain A, domain 1"/>
    <property type="match status" value="1"/>
</dbReference>
<name>A0ABU3BNU7_9BACT</name>
<dbReference type="SUPFAM" id="SSF53720">
    <property type="entry name" value="ALDH-like"/>
    <property type="match status" value="1"/>
</dbReference>
<gene>
    <name evidence="4" type="ORF">RM540_04280</name>
</gene>
<evidence type="ECO:0000313" key="5">
    <source>
        <dbReference type="Proteomes" id="UP001267426"/>
    </source>
</evidence>
<dbReference type="Proteomes" id="UP001267426">
    <property type="component" value="Unassembled WGS sequence"/>
</dbReference>
<feature type="domain" description="Aldehyde dehydrogenase" evidence="3">
    <location>
        <begin position="9"/>
        <end position="275"/>
    </location>
</feature>
<evidence type="ECO:0000256" key="2">
    <source>
        <dbReference type="SAM" id="MobiDB-lite"/>
    </source>
</evidence>
<dbReference type="CDD" id="cd07122">
    <property type="entry name" value="ALDH_F20_ACDH"/>
    <property type="match status" value="1"/>
</dbReference>
<dbReference type="PANTHER" id="PTHR43353:SF3">
    <property type="entry name" value="ALDEHYDE DEHYDROGENASE-RELATED"/>
    <property type="match status" value="1"/>
</dbReference>
<keyword evidence="5" id="KW-1185">Reference proteome</keyword>
<dbReference type="InterPro" id="IPR016162">
    <property type="entry name" value="Ald_DH_N"/>
</dbReference>
<evidence type="ECO:0000256" key="1">
    <source>
        <dbReference type="ARBA" id="ARBA00023002"/>
    </source>
</evidence>
<sequence>MDADLVSIQEARDAAQAAAAAQKQFKTATQDDVDRIVAACVEAGAAEAKRLGQLAHDETGFGRPESKEQKNLFATRTLAAQMDGMRTAGIVGKSDDGNVWTVATPMGVVAALVPSTNPTATAFYKALIALKARCGIVMSPHPRAARCTAEALDVIAQAATDAGAPPHLLACLGRTDAGVTIAGTDALLEHPDVDVILATGGGAMVRAAYSKGKPAYGVGSGNVPVYVDRSANVEKAAADVLTGTSFDWGTLCSTERSVVADSPVRSRMLDALRERGGHVCSDEETRKLRAIIKPGGRFNTDLVGQSPRRIAEMAGFSVPDGARALVAEVDAVGPDEPLSMETLSPILSFYVADGWEAGCERCLEVLEFGGIGHTLALHATSDRVIEQFALKKPSMRIVVNTVAALGSVGMTTDLFPAMTLGPGTLGGSITSDNVTPLHLVNLKRVAFETAPLNDDHGEPLAEGAAPPRSAARSERARSERARPARATPPRPERTNGAAAHPSGDGSWMDEIEARLVARAGNQEVGAANRKVGAATRQDGAATRAERGGVGEGPPRPEERGGADALPLPEGEIDALVRRFRS</sequence>
<dbReference type="InterPro" id="IPR016161">
    <property type="entry name" value="Ald_DH/histidinol_DH"/>
</dbReference>
<feature type="compositionally biased region" description="Basic and acidic residues" evidence="2">
    <location>
        <begin position="471"/>
        <end position="482"/>
    </location>
</feature>
<protein>
    <submittedName>
        <fullName evidence="4">Aldehyde dehydrogenase family protein</fullName>
    </submittedName>
</protein>